<sequence length="312" mass="32227">MTAAAASVPAMKTDTRRLAAGFGWAAVTVTIFAGWFVVTRFGVTHHTLRVWDVIALRFGGGAILLLPALLAPGRRLPPRLWLEGLLYAILWGAPFVLFVTLGLELTSAAQASTVTPALMPVFAGLIGWLVFGEPPGGLRLLGYVAIAAGLVALVAGHAMAEGHFSPGGILALVIAAAMWAVYTLRFRRSRLPAIQAAALICVWSAALYLPVYLLAGLSRLGEASPGELAFQAVYQGLLMSAVAIVTFNRAVTLLGAGAATAIIALLPAITTALAFPVLREAPSLASGIATAVIAAGVLLAARPTPQVPQATP</sequence>
<evidence type="ECO:0000313" key="9">
    <source>
        <dbReference type="Proteomes" id="UP001595711"/>
    </source>
</evidence>
<evidence type="ECO:0000256" key="4">
    <source>
        <dbReference type="ARBA" id="ARBA00022989"/>
    </source>
</evidence>
<dbReference type="PANTHER" id="PTHR32322">
    <property type="entry name" value="INNER MEMBRANE TRANSPORTER"/>
    <property type="match status" value="1"/>
</dbReference>
<protein>
    <submittedName>
        <fullName evidence="8">DMT family transporter</fullName>
    </submittedName>
</protein>
<feature type="transmembrane region" description="Helical" evidence="6">
    <location>
        <begin position="254"/>
        <end position="278"/>
    </location>
</feature>
<feature type="transmembrane region" description="Helical" evidence="6">
    <location>
        <begin position="140"/>
        <end position="160"/>
    </location>
</feature>
<evidence type="ECO:0000256" key="3">
    <source>
        <dbReference type="ARBA" id="ARBA00022692"/>
    </source>
</evidence>
<dbReference type="InterPro" id="IPR000620">
    <property type="entry name" value="EamA_dom"/>
</dbReference>
<feature type="transmembrane region" description="Helical" evidence="6">
    <location>
        <begin position="166"/>
        <end position="184"/>
    </location>
</feature>
<dbReference type="PANTHER" id="PTHR32322:SF2">
    <property type="entry name" value="EAMA DOMAIN-CONTAINING PROTEIN"/>
    <property type="match status" value="1"/>
</dbReference>
<accession>A0ABV7VLB0</accession>
<dbReference type="InterPro" id="IPR050638">
    <property type="entry name" value="AA-Vitamin_Transporters"/>
</dbReference>
<keyword evidence="9" id="KW-1185">Reference proteome</keyword>
<reference evidence="9" key="1">
    <citation type="journal article" date="2019" name="Int. J. Syst. Evol. Microbiol.">
        <title>The Global Catalogue of Microorganisms (GCM) 10K type strain sequencing project: providing services to taxonomists for standard genome sequencing and annotation.</title>
        <authorList>
            <consortium name="The Broad Institute Genomics Platform"/>
            <consortium name="The Broad Institute Genome Sequencing Center for Infectious Disease"/>
            <person name="Wu L."/>
            <person name="Ma J."/>
        </authorList>
    </citation>
    <scope>NUCLEOTIDE SEQUENCE [LARGE SCALE GENOMIC DNA]</scope>
    <source>
        <strain evidence="9">KCTC 42182</strain>
    </source>
</reference>
<evidence type="ECO:0000256" key="6">
    <source>
        <dbReference type="SAM" id="Phobius"/>
    </source>
</evidence>
<evidence type="ECO:0000256" key="2">
    <source>
        <dbReference type="ARBA" id="ARBA00007362"/>
    </source>
</evidence>
<feature type="transmembrane region" description="Helical" evidence="6">
    <location>
        <begin position="284"/>
        <end position="301"/>
    </location>
</feature>
<feature type="transmembrane region" description="Helical" evidence="6">
    <location>
        <begin position="84"/>
        <end position="103"/>
    </location>
</feature>
<dbReference type="InterPro" id="IPR037185">
    <property type="entry name" value="EmrE-like"/>
</dbReference>
<proteinExistence type="inferred from homology"/>
<feature type="domain" description="EamA" evidence="7">
    <location>
        <begin position="21"/>
        <end position="153"/>
    </location>
</feature>
<dbReference type="Proteomes" id="UP001595711">
    <property type="component" value="Unassembled WGS sequence"/>
</dbReference>
<feature type="domain" description="EamA" evidence="7">
    <location>
        <begin position="168"/>
        <end position="300"/>
    </location>
</feature>
<dbReference type="EMBL" id="JBHRYJ010000008">
    <property type="protein sequence ID" value="MFC3678305.1"/>
    <property type="molecule type" value="Genomic_DNA"/>
</dbReference>
<name>A0ABV7VLB0_9PROT</name>
<evidence type="ECO:0000256" key="1">
    <source>
        <dbReference type="ARBA" id="ARBA00004141"/>
    </source>
</evidence>
<keyword evidence="3 6" id="KW-0812">Transmembrane</keyword>
<comment type="similarity">
    <text evidence="2">Belongs to the EamA transporter family.</text>
</comment>
<feature type="transmembrane region" description="Helical" evidence="6">
    <location>
        <begin position="228"/>
        <end position="247"/>
    </location>
</feature>
<comment type="caution">
    <text evidence="8">The sequence shown here is derived from an EMBL/GenBank/DDBJ whole genome shotgun (WGS) entry which is preliminary data.</text>
</comment>
<comment type="subcellular location">
    <subcellularLocation>
        <location evidence="1">Membrane</location>
        <topology evidence="1">Multi-pass membrane protein</topology>
    </subcellularLocation>
</comment>
<gene>
    <name evidence="8" type="ORF">ACFOOQ_22360</name>
</gene>
<evidence type="ECO:0000259" key="7">
    <source>
        <dbReference type="Pfam" id="PF00892"/>
    </source>
</evidence>
<feature type="transmembrane region" description="Helical" evidence="6">
    <location>
        <begin position="196"/>
        <end position="216"/>
    </location>
</feature>
<evidence type="ECO:0000256" key="5">
    <source>
        <dbReference type="ARBA" id="ARBA00023136"/>
    </source>
</evidence>
<dbReference type="SUPFAM" id="SSF103481">
    <property type="entry name" value="Multidrug resistance efflux transporter EmrE"/>
    <property type="match status" value="2"/>
</dbReference>
<evidence type="ECO:0000313" key="8">
    <source>
        <dbReference type="EMBL" id="MFC3678305.1"/>
    </source>
</evidence>
<feature type="transmembrane region" description="Helical" evidence="6">
    <location>
        <begin position="50"/>
        <end position="72"/>
    </location>
</feature>
<keyword evidence="4 6" id="KW-1133">Transmembrane helix</keyword>
<organism evidence="8 9">
    <name type="scientific">Ferrovibrio xuzhouensis</name>
    <dbReference type="NCBI Taxonomy" id="1576914"/>
    <lineage>
        <taxon>Bacteria</taxon>
        <taxon>Pseudomonadati</taxon>
        <taxon>Pseudomonadota</taxon>
        <taxon>Alphaproteobacteria</taxon>
        <taxon>Rhodospirillales</taxon>
        <taxon>Rhodospirillaceae</taxon>
        <taxon>Ferrovibrio</taxon>
    </lineage>
</organism>
<feature type="transmembrane region" description="Helical" evidence="6">
    <location>
        <begin position="18"/>
        <end position="38"/>
    </location>
</feature>
<dbReference type="Pfam" id="PF00892">
    <property type="entry name" value="EamA"/>
    <property type="match status" value="2"/>
</dbReference>
<keyword evidence="5 6" id="KW-0472">Membrane</keyword>
<feature type="transmembrane region" description="Helical" evidence="6">
    <location>
        <begin position="109"/>
        <end position="131"/>
    </location>
</feature>
<dbReference type="RefSeq" id="WP_379729929.1">
    <property type="nucleotide sequence ID" value="NZ_JBHRYJ010000008.1"/>
</dbReference>